<proteinExistence type="predicted"/>
<feature type="domain" description="Reverse transcriptase" evidence="1">
    <location>
        <begin position="1"/>
        <end position="127"/>
    </location>
</feature>
<organism evidence="2 3">
    <name type="scientific">Galleria mellonella</name>
    <name type="common">Greater wax moth</name>
    <dbReference type="NCBI Taxonomy" id="7137"/>
    <lineage>
        <taxon>Eukaryota</taxon>
        <taxon>Metazoa</taxon>
        <taxon>Ecdysozoa</taxon>
        <taxon>Arthropoda</taxon>
        <taxon>Hexapoda</taxon>
        <taxon>Insecta</taxon>
        <taxon>Pterygota</taxon>
        <taxon>Neoptera</taxon>
        <taxon>Endopterygota</taxon>
        <taxon>Lepidoptera</taxon>
        <taxon>Glossata</taxon>
        <taxon>Ditrysia</taxon>
        <taxon>Pyraloidea</taxon>
        <taxon>Pyralidae</taxon>
        <taxon>Galleriinae</taxon>
        <taxon>Galleria</taxon>
    </lineage>
</organism>
<dbReference type="GeneID" id="128200686"/>
<accession>A0ABM3MI89</accession>
<keyword evidence="2" id="KW-1185">Reference proteome</keyword>
<sequence length="191" mass="21217">MSQSYRLECGVRQGGLSSPVLFNLYINDLIVALSGTRVGCHIDGINVNNISYADDMVLLSASICGLKKLVAICESYAACHGLIYNAVKSVVMVFESRGKNSIGFPDIKLKGIALKRVYKFKYLGHQLASDLKDDDDIERERRALAVRANMIARRFARCSGQVKITLFRSHCTSFAMGCIYSKILQRPPYPI</sequence>
<dbReference type="SUPFAM" id="SSF56672">
    <property type="entry name" value="DNA/RNA polymerases"/>
    <property type="match status" value="1"/>
</dbReference>
<dbReference type="Pfam" id="PF00078">
    <property type="entry name" value="RVT_1"/>
    <property type="match status" value="1"/>
</dbReference>
<dbReference type="RefSeq" id="XP_052750863.1">
    <property type="nucleotide sequence ID" value="XM_052894903.1"/>
</dbReference>
<evidence type="ECO:0000313" key="2">
    <source>
        <dbReference type="Proteomes" id="UP001652740"/>
    </source>
</evidence>
<dbReference type="InterPro" id="IPR000477">
    <property type="entry name" value="RT_dom"/>
</dbReference>
<reference evidence="3" key="1">
    <citation type="submission" date="2025-08" db="UniProtKB">
        <authorList>
            <consortium name="RefSeq"/>
        </authorList>
    </citation>
    <scope>IDENTIFICATION</scope>
    <source>
        <tissue evidence="3">Whole larvae</tissue>
    </source>
</reference>
<evidence type="ECO:0000313" key="3">
    <source>
        <dbReference type="RefSeq" id="XP_052750863.1"/>
    </source>
</evidence>
<name>A0ABM3MI89_GALME</name>
<dbReference type="InterPro" id="IPR043502">
    <property type="entry name" value="DNA/RNA_pol_sf"/>
</dbReference>
<protein>
    <submittedName>
        <fullName evidence="3">Uncharacterized protein LOC128200686</fullName>
    </submittedName>
</protein>
<dbReference type="PROSITE" id="PS50878">
    <property type="entry name" value="RT_POL"/>
    <property type="match status" value="1"/>
</dbReference>
<gene>
    <name evidence="3" type="primary">LOC128200686</name>
</gene>
<dbReference type="PANTHER" id="PTHR47027:SF20">
    <property type="entry name" value="REVERSE TRANSCRIPTASE-LIKE PROTEIN WITH RNA-DIRECTED DNA POLYMERASE DOMAIN"/>
    <property type="match status" value="1"/>
</dbReference>
<dbReference type="PANTHER" id="PTHR47027">
    <property type="entry name" value="REVERSE TRANSCRIPTASE DOMAIN-CONTAINING PROTEIN"/>
    <property type="match status" value="1"/>
</dbReference>
<dbReference type="Proteomes" id="UP001652740">
    <property type="component" value="Unplaced"/>
</dbReference>
<evidence type="ECO:0000259" key="1">
    <source>
        <dbReference type="PROSITE" id="PS50878"/>
    </source>
</evidence>